<feature type="compositionally biased region" description="Polar residues" evidence="1">
    <location>
        <begin position="192"/>
        <end position="201"/>
    </location>
</feature>
<sequence length="300" mass="32835">MKKDTVSQFCTCILINLASFLVIFGTNTFGLTQTARESFIKPPSSSTYIWPAQGILSQRFNKNRHIGIDIAGPPGTPIVAAASGQVVKAEWDDWGLGNAVTIQHPDQSITVYGHNRRFLVKKGQQVSQGQVIAEMGNTGNSSGPHLHFEIHPRPRAVVDPMPVLPPLIAGKIPPLQTATTARTRVNAPRPTTEVTTPSDEQPQAIPIAIEPVNLDAKCNGKTMIEGETTDVRVKVCQENNQFFYIGQLKQHPTQPVRLPALNVGEARYQANNGSFSYIVSPVGVEVWRNGRQIRSDSFHS</sequence>
<reference evidence="4" key="1">
    <citation type="submission" date="2020-09" db="EMBL/GenBank/DDBJ databases">
        <title>Iningainema tapete sp. nov. (Scytonemataceae, Cyanobacteria) from greenhouses in central Florida (USA) produces two types of nodularin with biosynthetic potential for microcystin-LR and anabaenopeptins.</title>
        <authorList>
            <person name="Berthold D.E."/>
            <person name="Lefler F.W."/>
            <person name="Huang I.-S."/>
            <person name="Abdulla H."/>
            <person name="Zimba P.V."/>
            <person name="Laughinghouse H.D. IV."/>
        </authorList>
    </citation>
    <scope>NUCLEOTIDE SEQUENCE</scope>
    <source>
        <strain evidence="4">BLCCT55</strain>
    </source>
</reference>
<organism evidence="4 5">
    <name type="scientific">Iningainema tapete BLCC-T55</name>
    <dbReference type="NCBI Taxonomy" id="2748662"/>
    <lineage>
        <taxon>Bacteria</taxon>
        <taxon>Bacillati</taxon>
        <taxon>Cyanobacteriota</taxon>
        <taxon>Cyanophyceae</taxon>
        <taxon>Nostocales</taxon>
        <taxon>Scytonemataceae</taxon>
        <taxon>Iningainema tapete</taxon>
    </lineage>
</organism>
<dbReference type="CDD" id="cd12797">
    <property type="entry name" value="M23_peptidase"/>
    <property type="match status" value="1"/>
</dbReference>
<keyword evidence="5" id="KW-1185">Reference proteome</keyword>
<dbReference type="Proteomes" id="UP000629098">
    <property type="component" value="Unassembled WGS sequence"/>
</dbReference>
<keyword evidence="2" id="KW-0472">Membrane</keyword>
<keyword evidence="2" id="KW-1133">Transmembrane helix</keyword>
<feature type="domain" description="M23ase beta-sheet core" evidence="3">
    <location>
        <begin position="64"/>
        <end position="155"/>
    </location>
</feature>
<dbReference type="InterPro" id="IPR011055">
    <property type="entry name" value="Dup_hybrid_motif"/>
</dbReference>
<dbReference type="GO" id="GO:0004222">
    <property type="term" value="F:metalloendopeptidase activity"/>
    <property type="evidence" value="ECO:0007669"/>
    <property type="project" value="TreeGrafter"/>
</dbReference>
<keyword evidence="2" id="KW-0812">Transmembrane</keyword>
<evidence type="ECO:0000256" key="2">
    <source>
        <dbReference type="SAM" id="Phobius"/>
    </source>
</evidence>
<protein>
    <submittedName>
        <fullName evidence="4">M23 family metallopeptidase</fullName>
    </submittedName>
</protein>
<evidence type="ECO:0000259" key="3">
    <source>
        <dbReference type="Pfam" id="PF01551"/>
    </source>
</evidence>
<evidence type="ECO:0000256" key="1">
    <source>
        <dbReference type="SAM" id="MobiDB-lite"/>
    </source>
</evidence>
<dbReference type="InterPro" id="IPR016047">
    <property type="entry name" value="M23ase_b-sheet_dom"/>
</dbReference>
<dbReference type="PANTHER" id="PTHR21666:SF270">
    <property type="entry name" value="MUREIN HYDROLASE ACTIVATOR ENVC"/>
    <property type="match status" value="1"/>
</dbReference>
<evidence type="ECO:0000313" key="4">
    <source>
        <dbReference type="EMBL" id="MBD2772764.1"/>
    </source>
</evidence>
<comment type="caution">
    <text evidence="4">The sequence shown here is derived from an EMBL/GenBank/DDBJ whole genome shotgun (WGS) entry which is preliminary data.</text>
</comment>
<dbReference type="AlphaFoldDB" id="A0A8J6XCX2"/>
<dbReference type="EMBL" id="JACXAE010000043">
    <property type="protein sequence ID" value="MBD2772764.1"/>
    <property type="molecule type" value="Genomic_DNA"/>
</dbReference>
<dbReference type="SUPFAM" id="SSF51261">
    <property type="entry name" value="Duplicated hybrid motif"/>
    <property type="match status" value="1"/>
</dbReference>
<accession>A0A8J6XCX2</accession>
<dbReference type="Pfam" id="PF01551">
    <property type="entry name" value="Peptidase_M23"/>
    <property type="match status" value="1"/>
</dbReference>
<gene>
    <name evidence="4" type="ORF">ICL16_11950</name>
</gene>
<proteinExistence type="predicted"/>
<feature type="transmembrane region" description="Helical" evidence="2">
    <location>
        <begin position="6"/>
        <end position="31"/>
    </location>
</feature>
<dbReference type="PANTHER" id="PTHR21666">
    <property type="entry name" value="PEPTIDASE-RELATED"/>
    <property type="match status" value="1"/>
</dbReference>
<name>A0A8J6XCX2_9CYAN</name>
<dbReference type="InterPro" id="IPR050570">
    <property type="entry name" value="Cell_wall_metabolism_enzyme"/>
</dbReference>
<dbReference type="RefSeq" id="WP_190827742.1">
    <property type="nucleotide sequence ID" value="NZ_CAWPPI010000043.1"/>
</dbReference>
<feature type="region of interest" description="Disordered" evidence="1">
    <location>
        <begin position="179"/>
        <end position="201"/>
    </location>
</feature>
<dbReference type="Gene3D" id="2.70.70.10">
    <property type="entry name" value="Glucose Permease (Domain IIA)"/>
    <property type="match status" value="1"/>
</dbReference>
<evidence type="ECO:0000313" key="5">
    <source>
        <dbReference type="Proteomes" id="UP000629098"/>
    </source>
</evidence>